<keyword evidence="1" id="KW-0812">Transmembrane</keyword>
<reference evidence="2" key="1">
    <citation type="submission" date="2020-01" db="EMBL/GenBank/DDBJ databases">
        <authorList>
            <consortium name="DOE Joint Genome Institute"/>
            <person name="Haridas S."/>
            <person name="Albert R."/>
            <person name="Binder M."/>
            <person name="Bloem J."/>
            <person name="Labutti K."/>
            <person name="Salamov A."/>
            <person name="Andreopoulos B."/>
            <person name="Baker S.E."/>
            <person name="Barry K."/>
            <person name="Bills G."/>
            <person name="Bluhm B.H."/>
            <person name="Cannon C."/>
            <person name="Castanera R."/>
            <person name="Culley D.E."/>
            <person name="Daum C."/>
            <person name="Ezra D."/>
            <person name="Gonzalez J.B."/>
            <person name="Henrissat B."/>
            <person name="Kuo A."/>
            <person name="Liang C."/>
            <person name="Lipzen A."/>
            <person name="Lutzoni F."/>
            <person name="Magnuson J."/>
            <person name="Mondo S."/>
            <person name="Nolan M."/>
            <person name="Ohm R."/>
            <person name="Pangilinan J."/>
            <person name="Park H.-J."/>
            <person name="Ramirez L."/>
            <person name="Alfaro M."/>
            <person name="Sun H."/>
            <person name="Tritt A."/>
            <person name="Yoshinaga Y."/>
            <person name="Zwiers L.-H."/>
            <person name="Turgeon B.G."/>
            <person name="Goodwin S.B."/>
            <person name="Spatafora J.W."/>
            <person name="Crous P.W."/>
            <person name="Grigoriev I.V."/>
        </authorList>
    </citation>
    <scope>NUCLEOTIDE SEQUENCE</scope>
    <source>
        <strain evidence="2">P77</strain>
    </source>
</reference>
<proteinExistence type="predicted"/>
<keyword evidence="1" id="KW-0472">Membrane</keyword>
<accession>A0A6A5KNQ0</accession>
<dbReference type="AlphaFoldDB" id="A0A6A5KNQ0"/>
<organism evidence="2 3">
    <name type="scientific">Decorospora gaudefroyi</name>
    <dbReference type="NCBI Taxonomy" id="184978"/>
    <lineage>
        <taxon>Eukaryota</taxon>
        <taxon>Fungi</taxon>
        <taxon>Dikarya</taxon>
        <taxon>Ascomycota</taxon>
        <taxon>Pezizomycotina</taxon>
        <taxon>Dothideomycetes</taxon>
        <taxon>Pleosporomycetidae</taxon>
        <taxon>Pleosporales</taxon>
        <taxon>Pleosporineae</taxon>
        <taxon>Pleosporaceae</taxon>
        <taxon>Decorospora</taxon>
    </lineage>
</organism>
<evidence type="ECO:0000313" key="2">
    <source>
        <dbReference type="EMBL" id="KAF1837359.1"/>
    </source>
</evidence>
<evidence type="ECO:0000256" key="1">
    <source>
        <dbReference type="SAM" id="Phobius"/>
    </source>
</evidence>
<protein>
    <submittedName>
        <fullName evidence="2">Uncharacterized protein</fullName>
    </submittedName>
</protein>
<keyword evidence="1" id="KW-1133">Transmembrane helix</keyword>
<feature type="transmembrane region" description="Helical" evidence="1">
    <location>
        <begin position="6"/>
        <end position="30"/>
    </location>
</feature>
<sequence length="124" mass="13330">MPLSSSIIALIAVGGVAGLIALVVLTAVIIDLSRRIRGKKDDSSIAEEKKSLDINEVEKEHTIYTTGVAIVPVRTSFDSSRTSRDIDILAAGIKRRINASLLADTTMIFSTISSECLRHTYGLS</sequence>
<dbReference type="EMBL" id="ML975263">
    <property type="protein sequence ID" value="KAF1837359.1"/>
    <property type="molecule type" value="Genomic_DNA"/>
</dbReference>
<evidence type="ECO:0000313" key="3">
    <source>
        <dbReference type="Proteomes" id="UP000800040"/>
    </source>
</evidence>
<name>A0A6A5KNQ0_9PLEO</name>
<keyword evidence="3" id="KW-1185">Reference proteome</keyword>
<dbReference type="Proteomes" id="UP000800040">
    <property type="component" value="Unassembled WGS sequence"/>
</dbReference>
<gene>
    <name evidence="2" type="ORF">BDW02DRAFT_577274</name>
</gene>